<evidence type="ECO:0000256" key="2">
    <source>
        <dbReference type="ARBA" id="ARBA00004651"/>
    </source>
</evidence>
<dbReference type="GO" id="GO:0032217">
    <property type="term" value="F:riboflavin transmembrane transporter activity"/>
    <property type="evidence" value="ECO:0007669"/>
    <property type="project" value="InterPro"/>
</dbReference>
<evidence type="ECO:0000256" key="8">
    <source>
        <dbReference type="ARBA" id="ARBA00023136"/>
    </source>
</evidence>
<feature type="transmembrane region" description="Helical" evidence="9">
    <location>
        <begin position="536"/>
        <end position="555"/>
    </location>
</feature>
<proteinExistence type="inferred from homology"/>
<dbReference type="PANTHER" id="PTHR12929">
    <property type="entry name" value="SOLUTE CARRIER FAMILY 52"/>
    <property type="match status" value="1"/>
</dbReference>
<evidence type="ECO:0000313" key="11">
    <source>
        <dbReference type="EMBL" id="CAF3723531.1"/>
    </source>
</evidence>
<feature type="transmembrane region" description="Helical" evidence="9">
    <location>
        <begin position="457"/>
        <end position="475"/>
    </location>
</feature>
<dbReference type="PANTHER" id="PTHR12929:SF10">
    <property type="entry name" value="RIBOFLAVIN TRANSPORTER"/>
    <property type="match status" value="1"/>
</dbReference>
<comment type="catalytic activity">
    <reaction evidence="1">
        <text>riboflavin(in) = riboflavin(out)</text>
        <dbReference type="Rhea" id="RHEA:35015"/>
        <dbReference type="ChEBI" id="CHEBI:57986"/>
    </reaction>
</comment>
<sequence>MLLTKHRYLSLLLVILLFSLIPLANSCNIWKASECPQPPTADDEDIFKYDLYTREQLFQFCDQGKKYAECVNKQLHCCDLKSEHTGALAAFEVGLQQNGWRLGRYCAGLGATTIIQYKCKTTTLSPAKTTTTTTSTSSTIAPCEVEEAGKECNDILEDRLKFEIGWSVQEKIQWCKQVTDYIQCAGKHITNCSISEVRDDVEQLSNFMEYIMKQANLHCHGGFYGCENAWTDVRCRLSARQFYNGEALYAASNRFIIQCSNTKPSKWAENICYILIIIFNLCTWIDINSVWIELPLIINSAPERWTLPSILSLVIGFANIFPLLVVALRWKLGKRFSEIPYIYIIIIVGIIACCSIGLFWNYTTYVFGAEHSVSLIGAVFALAMLDCTSSLVFCDYMRRFKAKYLHAKFFGESLTGILPIFIALAQGVGGEAQCIMNNVTLHVQPIYSEPRFSVSTFFFLISGIIALSLIAFMALRFTSIMKLAKADDQHWQQTSIESYEKLLVTKENSSESKKRSLSKANSMTEKEFFILQTSNVVNSAFVFGCLPTLVTYSILPYGQKTLYYCNILFPISYSLAALYGFIRPTISTFWIIMNSICGCLICAFIIVVAFQSPCPIWADTLHGGIIIIAAWCLSSFILAYVRVASGNRIKLAWKKDNGLFYYGLNIQIGMILGVVPMYLLINIYQLLKERQPCGIYCF</sequence>
<evidence type="ECO:0000256" key="7">
    <source>
        <dbReference type="ARBA" id="ARBA00022989"/>
    </source>
</evidence>
<evidence type="ECO:0000256" key="10">
    <source>
        <dbReference type="SAM" id="SignalP"/>
    </source>
</evidence>
<feature type="chain" id="PRO_5032581148" evidence="10">
    <location>
        <begin position="27"/>
        <end position="698"/>
    </location>
</feature>
<protein>
    <submittedName>
        <fullName evidence="11">Uncharacterized protein</fullName>
    </submittedName>
</protein>
<dbReference type="Proteomes" id="UP000663842">
    <property type="component" value="Unassembled WGS sequence"/>
</dbReference>
<evidence type="ECO:0000256" key="6">
    <source>
        <dbReference type="ARBA" id="ARBA00022692"/>
    </source>
</evidence>
<dbReference type="AlphaFoldDB" id="A0A818WFS3"/>
<feature type="transmembrane region" description="Helical" evidence="9">
    <location>
        <begin position="340"/>
        <end position="360"/>
    </location>
</feature>
<comment type="subcellular location">
    <subcellularLocation>
        <location evidence="2">Cell membrane</location>
        <topology evidence="2">Multi-pass membrane protein</topology>
    </subcellularLocation>
</comment>
<feature type="transmembrane region" description="Helical" evidence="9">
    <location>
        <begin position="659"/>
        <end position="681"/>
    </location>
</feature>
<evidence type="ECO:0000256" key="5">
    <source>
        <dbReference type="ARBA" id="ARBA00022475"/>
    </source>
</evidence>
<name>A0A818WFS3_9BILA</name>
<dbReference type="InterPro" id="IPR009357">
    <property type="entry name" value="Riboflavin_transptr"/>
</dbReference>
<keyword evidence="4" id="KW-0813">Transport</keyword>
<comment type="caution">
    <text evidence="11">The sequence shown here is derived from an EMBL/GenBank/DDBJ whole genome shotgun (WGS) entry which is preliminary data.</text>
</comment>
<keyword evidence="8 9" id="KW-0472">Membrane</keyword>
<feature type="transmembrane region" description="Helical" evidence="9">
    <location>
        <begin position="305"/>
        <end position="328"/>
    </location>
</feature>
<feature type="transmembrane region" description="Helical" evidence="9">
    <location>
        <begin position="561"/>
        <end position="582"/>
    </location>
</feature>
<dbReference type="EMBL" id="CAJOBF010000014">
    <property type="protein sequence ID" value="CAF3723531.1"/>
    <property type="molecule type" value="Genomic_DNA"/>
</dbReference>
<organism evidence="11 12">
    <name type="scientific">Rotaria magnacalcarata</name>
    <dbReference type="NCBI Taxonomy" id="392030"/>
    <lineage>
        <taxon>Eukaryota</taxon>
        <taxon>Metazoa</taxon>
        <taxon>Spiralia</taxon>
        <taxon>Gnathifera</taxon>
        <taxon>Rotifera</taxon>
        <taxon>Eurotatoria</taxon>
        <taxon>Bdelloidea</taxon>
        <taxon>Philodinida</taxon>
        <taxon>Philodinidae</taxon>
        <taxon>Rotaria</taxon>
    </lineage>
</organism>
<evidence type="ECO:0000313" key="12">
    <source>
        <dbReference type="Proteomes" id="UP000663842"/>
    </source>
</evidence>
<keyword evidence="10" id="KW-0732">Signal</keyword>
<feature type="transmembrane region" description="Helical" evidence="9">
    <location>
        <begin position="589"/>
        <end position="610"/>
    </location>
</feature>
<evidence type="ECO:0000256" key="1">
    <source>
        <dbReference type="ARBA" id="ARBA00000215"/>
    </source>
</evidence>
<evidence type="ECO:0000256" key="9">
    <source>
        <dbReference type="SAM" id="Phobius"/>
    </source>
</evidence>
<feature type="signal peptide" evidence="10">
    <location>
        <begin position="1"/>
        <end position="26"/>
    </location>
</feature>
<evidence type="ECO:0000256" key="4">
    <source>
        <dbReference type="ARBA" id="ARBA00022448"/>
    </source>
</evidence>
<keyword evidence="5" id="KW-1003">Cell membrane</keyword>
<dbReference type="Pfam" id="PF06237">
    <property type="entry name" value="SLC52_ribofla_tr"/>
    <property type="match status" value="1"/>
</dbReference>
<keyword evidence="7 9" id="KW-1133">Transmembrane helix</keyword>
<feature type="transmembrane region" description="Helical" evidence="9">
    <location>
        <begin position="616"/>
        <end position="638"/>
    </location>
</feature>
<reference evidence="11" key="1">
    <citation type="submission" date="2021-02" db="EMBL/GenBank/DDBJ databases">
        <authorList>
            <person name="Nowell W R."/>
        </authorList>
    </citation>
    <scope>NUCLEOTIDE SEQUENCE</scope>
</reference>
<keyword evidence="6 9" id="KW-0812">Transmembrane</keyword>
<feature type="transmembrane region" description="Helical" evidence="9">
    <location>
        <begin position="372"/>
        <end position="397"/>
    </location>
</feature>
<feature type="transmembrane region" description="Helical" evidence="9">
    <location>
        <begin position="409"/>
        <end position="428"/>
    </location>
</feature>
<gene>
    <name evidence="11" type="ORF">UXM345_LOCUS364</name>
</gene>
<evidence type="ECO:0000256" key="3">
    <source>
        <dbReference type="ARBA" id="ARBA00006366"/>
    </source>
</evidence>
<dbReference type="GO" id="GO:0005886">
    <property type="term" value="C:plasma membrane"/>
    <property type="evidence" value="ECO:0007669"/>
    <property type="project" value="UniProtKB-SubCell"/>
</dbReference>
<comment type="similarity">
    <text evidence="3">Belongs to the riboflavin transporter family.</text>
</comment>
<accession>A0A818WFS3</accession>